<feature type="compositionally biased region" description="Polar residues" evidence="5">
    <location>
        <begin position="152"/>
        <end position="165"/>
    </location>
</feature>
<dbReference type="InterPro" id="IPR009057">
    <property type="entry name" value="Homeodomain-like_sf"/>
</dbReference>
<feature type="domain" description="Myb-like" evidence="6">
    <location>
        <begin position="11"/>
        <end position="63"/>
    </location>
</feature>
<reference evidence="8" key="1">
    <citation type="submission" date="2022-08" db="EMBL/GenBank/DDBJ databases">
        <authorList>
            <person name="Gutierrez-Valencia J."/>
        </authorList>
    </citation>
    <scope>NUCLEOTIDE SEQUENCE</scope>
</reference>
<keyword evidence="4" id="KW-0539">Nucleus</keyword>
<name>A0AAV0KA10_9ROSI</name>
<dbReference type="CDD" id="cd00167">
    <property type="entry name" value="SANT"/>
    <property type="match status" value="2"/>
</dbReference>
<accession>A0AAV0KA10</accession>
<feature type="non-terminal residue" evidence="8">
    <location>
        <position position="1"/>
    </location>
</feature>
<evidence type="ECO:0000259" key="7">
    <source>
        <dbReference type="PROSITE" id="PS51294"/>
    </source>
</evidence>
<dbReference type="SUPFAM" id="SSF46689">
    <property type="entry name" value="Homeodomain-like"/>
    <property type="match status" value="1"/>
</dbReference>
<dbReference type="FunFam" id="1.10.10.60:FF:000001">
    <property type="entry name" value="MYB-related transcription factor"/>
    <property type="match status" value="1"/>
</dbReference>
<evidence type="ECO:0000256" key="2">
    <source>
        <dbReference type="ARBA" id="ARBA00022737"/>
    </source>
</evidence>
<dbReference type="PROSITE" id="PS51294">
    <property type="entry name" value="HTH_MYB"/>
    <property type="match status" value="2"/>
</dbReference>
<evidence type="ECO:0000313" key="9">
    <source>
        <dbReference type="Proteomes" id="UP001154282"/>
    </source>
</evidence>
<feature type="domain" description="HTH myb-type" evidence="7">
    <location>
        <begin position="11"/>
        <end position="63"/>
    </location>
</feature>
<dbReference type="PROSITE" id="PS50090">
    <property type="entry name" value="MYB_LIKE"/>
    <property type="match status" value="2"/>
</dbReference>
<comment type="subcellular location">
    <subcellularLocation>
        <location evidence="1">Nucleus</location>
    </subcellularLocation>
</comment>
<feature type="region of interest" description="Disordered" evidence="5">
    <location>
        <begin position="117"/>
        <end position="171"/>
    </location>
</feature>
<dbReference type="PANTHER" id="PTHR47999:SF86">
    <property type="entry name" value="MYB-RELATED PROTEIN MYB4-LIKE"/>
    <property type="match status" value="1"/>
</dbReference>
<dbReference type="GO" id="GO:0003677">
    <property type="term" value="F:DNA binding"/>
    <property type="evidence" value="ECO:0007669"/>
    <property type="project" value="UniProtKB-KW"/>
</dbReference>
<evidence type="ECO:0000256" key="1">
    <source>
        <dbReference type="ARBA" id="ARBA00004123"/>
    </source>
</evidence>
<feature type="domain" description="Myb-like" evidence="6">
    <location>
        <begin position="64"/>
        <end position="114"/>
    </location>
</feature>
<organism evidence="8 9">
    <name type="scientific">Linum tenue</name>
    <dbReference type="NCBI Taxonomy" id="586396"/>
    <lineage>
        <taxon>Eukaryota</taxon>
        <taxon>Viridiplantae</taxon>
        <taxon>Streptophyta</taxon>
        <taxon>Embryophyta</taxon>
        <taxon>Tracheophyta</taxon>
        <taxon>Spermatophyta</taxon>
        <taxon>Magnoliopsida</taxon>
        <taxon>eudicotyledons</taxon>
        <taxon>Gunneridae</taxon>
        <taxon>Pentapetalae</taxon>
        <taxon>rosids</taxon>
        <taxon>fabids</taxon>
        <taxon>Malpighiales</taxon>
        <taxon>Linaceae</taxon>
        <taxon>Linum</taxon>
    </lineage>
</organism>
<keyword evidence="9" id="KW-1185">Reference proteome</keyword>
<proteinExistence type="predicted"/>
<comment type="caution">
    <text evidence="8">The sequence shown here is derived from an EMBL/GenBank/DDBJ whole genome shotgun (WGS) entry which is preliminary data.</text>
</comment>
<evidence type="ECO:0000256" key="5">
    <source>
        <dbReference type="SAM" id="MobiDB-lite"/>
    </source>
</evidence>
<dbReference type="AlphaFoldDB" id="A0AAV0KA10"/>
<dbReference type="PANTHER" id="PTHR47999">
    <property type="entry name" value="TRANSCRIPTION FACTOR MYB8-RELATED-RELATED"/>
    <property type="match status" value="1"/>
</dbReference>
<sequence>REMGRRPCCSKEGLNRGAWTAMEDTKLADYIAAHGEGKWRDLPQKAGLKRCGKSCRLRWLNYLRPGIKRGNITDDEAELIIRLHKLLGNRWSLIAGRLPGRTDNEIKNFWNTNLRKKQHHHNPQGTQDPTAAADHHEDHKPSSSKAVAIDNITPTNHDQSRSDLSSKAIRTKATRPCRGKAVFPHGPTVPSPILMPATRNNSDGSNNDQNCGHVGASCFGLSCDLEIDEELLSDLLQSTDFSWLIDDDLVINGYRRDGGDKYCPQEGLLEMATANTVANDDGCGDCLDQDEMIVARSAAGATSAQGQTSLIEDVAAAAGTSSDPEGAGA</sequence>
<feature type="domain" description="HTH myb-type" evidence="7">
    <location>
        <begin position="64"/>
        <end position="118"/>
    </location>
</feature>
<dbReference type="InterPro" id="IPR015495">
    <property type="entry name" value="Myb_TF_plants"/>
</dbReference>
<dbReference type="InterPro" id="IPR017930">
    <property type="entry name" value="Myb_dom"/>
</dbReference>
<keyword evidence="3" id="KW-0238">DNA-binding</keyword>
<evidence type="ECO:0000313" key="8">
    <source>
        <dbReference type="EMBL" id="CAI0419090.1"/>
    </source>
</evidence>
<keyword evidence="2" id="KW-0677">Repeat</keyword>
<evidence type="ECO:0000256" key="3">
    <source>
        <dbReference type="ARBA" id="ARBA00023125"/>
    </source>
</evidence>
<gene>
    <name evidence="8" type="ORF">LITE_LOCUS17865</name>
</gene>
<evidence type="ECO:0000256" key="4">
    <source>
        <dbReference type="ARBA" id="ARBA00023242"/>
    </source>
</evidence>
<dbReference type="EMBL" id="CAMGYJ010000005">
    <property type="protein sequence ID" value="CAI0419090.1"/>
    <property type="molecule type" value="Genomic_DNA"/>
</dbReference>
<dbReference type="SMART" id="SM00717">
    <property type="entry name" value="SANT"/>
    <property type="match status" value="2"/>
</dbReference>
<evidence type="ECO:0000259" key="6">
    <source>
        <dbReference type="PROSITE" id="PS50090"/>
    </source>
</evidence>
<dbReference type="Proteomes" id="UP001154282">
    <property type="component" value="Unassembled WGS sequence"/>
</dbReference>
<dbReference type="InterPro" id="IPR001005">
    <property type="entry name" value="SANT/Myb"/>
</dbReference>
<dbReference type="Gene3D" id="1.10.10.60">
    <property type="entry name" value="Homeodomain-like"/>
    <property type="match status" value="2"/>
</dbReference>
<dbReference type="Pfam" id="PF00249">
    <property type="entry name" value="Myb_DNA-binding"/>
    <property type="match status" value="2"/>
</dbReference>
<protein>
    <submittedName>
        <fullName evidence="8">Uncharacterized protein</fullName>
    </submittedName>
</protein>
<dbReference type="GO" id="GO:0005634">
    <property type="term" value="C:nucleus"/>
    <property type="evidence" value="ECO:0007669"/>
    <property type="project" value="UniProtKB-SubCell"/>
</dbReference>